<evidence type="ECO:0000259" key="13">
    <source>
        <dbReference type="PROSITE" id="PS51163"/>
    </source>
</evidence>
<keyword evidence="7" id="KW-0548">Nucleotidyltransferase</keyword>
<proteinExistence type="inferred from homology"/>
<dbReference type="PANTHER" id="PTHR17490:SF16">
    <property type="entry name" value="THREONYLCARBAMOYL-AMP SYNTHASE"/>
    <property type="match status" value="1"/>
</dbReference>
<dbReference type="NCBIfam" id="TIGR00057">
    <property type="entry name" value="L-threonylcarbamoyladenylate synthase"/>
    <property type="match status" value="1"/>
</dbReference>
<evidence type="ECO:0000256" key="3">
    <source>
        <dbReference type="ARBA" id="ARBA00012584"/>
    </source>
</evidence>
<dbReference type="GO" id="GO:0005737">
    <property type="term" value="C:cytoplasm"/>
    <property type="evidence" value="ECO:0007669"/>
    <property type="project" value="UniProtKB-SubCell"/>
</dbReference>
<dbReference type="GO" id="GO:0000049">
    <property type="term" value="F:tRNA binding"/>
    <property type="evidence" value="ECO:0007669"/>
    <property type="project" value="TreeGrafter"/>
</dbReference>
<dbReference type="GO" id="GO:0061710">
    <property type="term" value="F:L-threonylcarbamoyladenylate synthase"/>
    <property type="evidence" value="ECO:0007669"/>
    <property type="project" value="UniProtKB-EC"/>
</dbReference>
<dbReference type="Pfam" id="PF01300">
    <property type="entry name" value="Sua5_yciO_yrdC"/>
    <property type="match status" value="1"/>
</dbReference>
<keyword evidence="5" id="KW-0808">Transferase</keyword>
<dbReference type="GO" id="GO:0005524">
    <property type="term" value="F:ATP binding"/>
    <property type="evidence" value="ECO:0007669"/>
    <property type="project" value="UniProtKB-KW"/>
</dbReference>
<evidence type="ECO:0000256" key="7">
    <source>
        <dbReference type="ARBA" id="ARBA00022695"/>
    </source>
</evidence>
<evidence type="ECO:0000256" key="8">
    <source>
        <dbReference type="ARBA" id="ARBA00022741"/>
    </source>
</evidence>
<dbReference type="Gene3D" id="3.90.870.10">
    <property type="entry name" value="DHBP synthase"/>
    <property type="match status" value="1"/>
</dbReference>
<evidence type="ECO:0000256" key="2">
    <source>
        <dbReference type="ARBA" id="ARBA00007663"/>
    </source>
</evidence>
<keyword evidence="15" id="KW-1185">Reference proteome</keyword>
<feature type="region of interest" description="Disordered" evidence="12">
    <location>
        <begin position="208"/>
        <end position="230"/>
    </location>
</feature>
<dbReference type="AlphaFoldDB" id="A0A7W5XNK0"/>
<comment type="caution">
    <text evidence="14">The sequence shown here is derived from an EMBL/GenBank/DDBJ whole genome shotgun (WGS) entry which is preliminary data.</text>
</comment>
<dbReference type="InterPro" id="IPR006070">
    <property type="entry name" value="Sua5-like_dom"/>
</dbReference>
<reference evidence="14 15" key="1">
    <citation type="submission" date="2020-08" db="EMBL/GenBank/DDBJ databases">
        <title>Sequencing the genomes of 1000 actinobacteria strains.</title>
        <authorList>
            <person name="Klenk H.-P."/>
        </authorList>
    </citation>
    <scope>NUCLEOTIDE SEQUENCE [LARGE SCALE GENOMIC DNA]</scope>
    <source>
        <strain evidence="14 15">DSM 28238</strain>
    </source>
</reference>
<dbReference type="InterPro" id="IPR050156">
    <property type="entry name" value="TC-AMP_synthase_SUA5"/>
</dbReference>
<keyword evidence="9" id="KW-0067">ATP-binding</keyword>
<keyword evidence="6" id="KW-0819">tRNA processing</keyword>
<dbReference type="PROSITE" id="PS51163">
    <property type="entry name" value="YRDC"/>
    <property type="match status" value="1"/>
</dbReference>
<evidence type="ECO:0000256" key="10">
    <source>
        <dbReference type="ARBA" id="ARBA00029774"/>
    </source>
</evidence>
<dbReference type="GO" id="GO:0003725">
    <property type="term" value="F:double-stranded RNA binding"/>
    <property type="evidence" value="ECO:0007669"/>
    <property type="project" value="InterPro"/>
</dbReference>
<evidence type="ECO:0000313" key="14">
    <source>
        <dbReference type="EMBL" id="MBB3666787.1"/>
    </source>
</evidence>
<evidence type="ECO:0000256" key="6">
    <source>
        <dbReference type="ARBA" id="ARBA00022694"/>
    </source>
</evidence>
<dbReference type="GO" id="GO:0008033">
    <property type="term" value="P:tRNA processing"/>
    <property type="evidence" value="ECO:0007669"/>
    <property type="project" value="UniProtKB-KW"/>
</dbReference>
<comment type="subcellular location">
    <subcellularLocation>
        <location evidence="1">Cytoplasm</location>
    </subcellularLocation>
</comment>
<dbReference type="PANTHER" id="PTHR17490">
    <property type="entry name" value="SUA5"/>
    <property type="match status" value="1"/>
</dbReference>
<sequence length="230" mass="23784">MSETYDVADPHTRPEGLAAALQAVHSGQPVVLPTDTVYGIGVDAFSTTAVAVLLAAKGRSRAMPPPVLIARHAVMDALATEIPDAARQLAETFWPGGLTLILQAQPSLAWDLGQTRGTVALRMPADEVALELLGTVGPMAVSSANRTGQPAATTAAAAREMLAESVGVYLDAGARDTAAPSTIVDCTVEPPQTVRAGSIPLHELQAAVPQVRPMQPEPSPTQADDSEAQT</sequence>
<evidence type="ECO:0000313" key="15">
    <source>
        <dbReference type="Proteomes" id="UP000547528"/>
    </source>
</evidence>
<keyword evidence="8" id="KW-0547">Nucleotide-binding</keyword>
<dbReference type="GO" id="GO:0006450">
    <property type="term" value="P:regulation of translational fidelity"/>
    <property type="evidence" value="ECO:0007669"/>
    <property type="project" value="TreeGrafter"/>
</dbReference>
<gene>
    <name evidence="14" type="ORF">FHX47_000380</name>
</gene>
<dbReference type="EC" id="2.7.7.87" evidence="3"/>
<organism evidence="14 15">
    <name type="scientific">Garicola koreensis</name>
    <dbReference type="NCBI Taxonomy" id="1262554"/>
    <lineage>
        <taxon>Bacteria</taxon>
        <taxon>Bacillati</taxon>
        <taxon>Actinomycetota</taxon>
        <taxon>Actinomycetes</taxon>
        <taxon>Micrococcales</taxon>
        <taxon>Micrococcaceae</taxon>
        <taxon>Garicola</taxon>
    </lineage>
</organism>
<dbReference type="InterPro" id="IPR017945">
    <property type="entry name" value="DHBP_synth_RibB-like_a/b_dom"/>
</dbReference>
<evidence type="ECO:0000256" key="4">
    <source>
        <dbReference type="ARBA" id="ARBA00022490"/>
    </source>
</evidence>
<dbReference type="RefSeq" id="WP_183357190.1">
    <property type="nucleotide sequence ID" value="NZ_BAABKR010000008.1"/>
</dbReference>
<evidence type="ECO:0000256" key="5">
    <source>
        <dbReference type="ARBA" id="ARBA00022679"/>
    </source>
</evidence>
<protein>
    <recommendedName>
        <fullName evidence="10">L-threonylcarbamoyladenylate synthase</fullName>
        <ecNumber evidence="3">2.7.7.87</ecNumber>
    </recommendedName>
    <alternativeName>
        <fullName evidence="10">L-threonylcarbamoyladenylate synthase</fullName>
    </alternativeName>
</protein>
<accession>A0A7W5XNK0</accession>
<comment type="catalytic activity">
    <reaction evidence="11">
        <text>L-threonine + hydrogencarbonate + ATP = L-threonylcarbamoyladenylate + diphosphate + H2O</text>
        <dbReference type="Rhea" id="RHEA:36407"/>
        <dbReference type="ChEBI" id="CHEBI:15377"/>
        <dbReference type="ChEBI" id="CHEBI:17544"/>
        <dbReference type="ChEBI" id="CHEBI:30616"/>
        <dbReference type="ChEBI" id="CHEBI:33019"/>
        <dbReference type="ChEBI" id="CHEBI:57926"/>
        <dbReference type="ChEBI" id="CHEBI:73682"/>
        <dbReference type="EC" id="2.7.7.87"/>
    </reaction>
</comment>
<feature type="domain" description="YrdC-like" evidence="13">
    <location>
        <begin position="14"/>
        <end position="199"/>
    </location>
</feature>
<dbReference type="EMBL" id="JACIBT010000001">
    <property type="protein sequence ID" value="MBB3666787.1"/>
    <property type="molecule type" value="Genomic_DNA"/>
</dbReference>
<comment type="similarity">
    <text evidence="2">Belongs to the SUA5 family.</text>
</comment>
<evidence type="ECO:0000256" key="12">
    <source>
        <dbReference type="SAM" id="MobiDB-lite"/>
    </source>
</evidence>
<evidence type="ECO:0000256" key="11">
    <source>
        <dbReference type="ARBA" id="ARBA00048366"/>
    </source>
</evidence>
<keyword evidence="4" id="KW-0963">Cytoplasm</keyword>
<evidence type="ECO:0000256" key="9">
    <source>
        <dbReference type="ARBA" id="ARBA00022840"/>
    </source>
</evidence>
<dbReference type="SUPFAM" id="SSF55821">
    <property type="entry name" value="YrdC/RibB"/>
    <property type="match status" value="1"/>
</dbReference>
<name>A0A7W5XNK0_9MICC</name>
<evidence type="ECO:0000256" key="1">
    <source>
        <dbReference type="ARBA" id="ARBA00004496"/>
    </source>
</evidence>
<dbReference type="Proteomes" id="UP000547528">
    <property type="component" value="Unassembled WGS sequence"/>
</dbReference>